<dbReference type="PANTHER" id="PTHR31286">
    <property type="entry name" value="GLYCINE-RICH CELL WALL STRUCTURAL PROTEIN 1.8-LIKE"/>
    <property type="match status" value="1"/>
</dbReference>
<keyword evidence="4" id="KW-1185">Reference proteome</keyword>
<accession>A0ABR0PN09</accession>
<evidence type="ECO:0000256" key="1">
    <source>
        <dbReference type="PROSITE-ProRule" id="PRU00047"/>
    </source>
</evidence>
<dbReference type="PROSITE" id="PS50158">
    <property type="entry name" value="ZF_CCHC"/>
    <property type="match status" value="1"/>
</dbReference>
<dbReference type="Proteomes" id="UP001358586">
    <property type="component" value="Chromosome 6"/>
</dbReference>
<dbReference type="EMBL" id="JARKNE010000006">
    <property type="protein sequence ID" value="KAK5825798.1"/>
    <property type="molecule type" value="Genomic_DNA"/>
</dbReference>
<keyword evidence="1" id="KW-0863">Zinc-finger</keyword>
<dbReference type="InterPro" id="IPR040256">
    <property type="entry name" value="At4g02000-like"/>
</dbReference>
<dbReference type="Pfam" id="PF14392">
    <property type="entry name" value="zf-CCHC_4"/>
    <property type="match status" value="1"/>
</dbReference>
<name>A0ABR0PN09_GOSAR</name>
<sequence length="175" mass="19406">MQAIGSTFGGILRSDIKDESCRIQILLNARKPLPRGIFITVGPTRKVWLPFKYESLPNFCFGCGIMSHIAKDCDAVIRQGKVIRDGELPYSVALKPNLNKDTREKEEMGDTLQADLSTEMFTEEVKTTKTPHGMVARKANMGYRFVESDGREETVVVGAILNTSAMGNRGNPKQP</sequence>
<protein>
    <recommendedName>
        <fullName evidence="2">CCHC-type domain-containing protein</fullName>
    </recommendedName>
</protein>
<dbReference type="InterPro" id="IPR001878">
    <property type="entry name" value="Znf_CCHC"/>
</dbReference>
<feature type="domain" description="CCHC-type" evidence="2">
    <location>
        <begin position="60"/>
        <end position="73"/>
    </location>
</feature>
<organism evidence="3 4">
    <name type="scientific">Gossypium arboreum</name>
    <name type="common">Tree cotton</name>
    <name type="synonym">Gossypium nanking</name>
    <dbReference type="NCBI Taxonomy" id="29729"/>
    <lineage>
        <taxon>Eukaryota</taxon>
        <taxon>Viridiplantae</taxon>
        <taxon>Streptophyta</taxon>
        <taxon>Embryophyta</taxon>
        <taxon>Tracheophyta</taxon>
        <taxon>Spermatophyta</taxon>
        <taxon>Magnoliopsida</taxon>
        <taxon>eudicotyledons</taxon>
        <taxon>Gunneridae</taxon>
        <taxon>Pentapetalae</taxon>
        <taxon>rosids</taxon>
        <taxon>malvids</taxon>
        <taxon>Malvales</taxon>
        <taxon>Malvaceae</taxon>
        <taxon>Malvoideae</taxon>
        <taxon>Gossypium</taxon>
    </lineage>
</organism>
<dbReference type="InterPro" id="IPR025836">
    <property type="entry name" value="Zn_knuckle_CX2CX4HX4C"/>
</dbReference>
<evidence type="ECO:0000313" key="4">
    <source>
        <dbReference type="Proteomes" id="UP001358586"/>
    </source>
</evidence>
<dbReference type="PANTHER" id="PTHR31286:SF167">
    <property type="entry name" value="OS09G0268800 PROTEIN"/>
    <property type="match status" value="1"/>
</dbReference>
<proteinExistence type="predicted"/>
<gene>
    <name evidence="3" type="ORF">PVK06_020664</name>
</gene>
<reference evidence="3 4" key="1">
    <citation type="submission" date="2023-03" db="EMBL/GenBank/DDBJ databases">
        <title>WGS of Gossypium arboreum.</title>
        <authorList>
            <person name="Yu D."/>
        </authorList>
    </citation>
    <scope>NUCLEOTIDE SEQUENCE [LARGE SCALE GENOMIC DNA]</scope>
    <source>
        <tissue evidence="3">Leaf</tissue>
    </source>
</reference>
<evidence type="ECO:0000313" key="3">
    <source>
        <dbReference type="EMBL" id="KAK5825798.1"/>
    </source>
</evidence>
<keyword evidence="1" id="KW-0479">Metal-binding</keyword>
<keyword evidence="1" id="KW-0862">Zinc</keyword>
<comment type="caution">
    <text evidence="3">The sequence shown here is derived from an EMBL/GenBank/DDBJ whole genome shotgun (WGS) entry which is preliminary data.</text>
</comment>
<evidence type="ECO:0000259" key="2">
    <source>
        <dbReference type="PROSITE" id="PS50158"/>
    </source>
</evidence>